<evidence type="ECO:0000313" key="10">
    <source>
        <dbReference type="Proteomes" id="UP000749311"/>
    </source>
</evidence>
<organism evidence="9 10">
    <name type="scientific">Brooklawnia cerclae</name>
    <dbReference type="NCBI Taxonomy" id="349934"/>
    <lineage>
        <taxon>Bacteria</taxon>
        <taxon>Bacillati</taxon>
        <taxon>Actinomycetota</taxon>
        <taxon>Actinomycetes</taxon>
        <taxon>Propionibacteriales</taxon>
        <taxon>Propionibacteriaceae</taxon>
        <taxon>Brooklawnia</taxon>
    </lineage>
</organism>
<keyword evidence="4" id="KW-1003">Cell membrane</keyword>
<name>A0ABX0SFE8_9ACTN</name>
<reference evidence="9 10" key="1">
    <citation type="submission" date="2020-02" db="EMBL/GenBank/DDBJ databases">
        <title>Sequencing the genomes of 1000 actinobacteria strains.</title>
        <authorList>
            <person name="Klenk H.-P."/>
        </authorList>
    </citation>
    <scope>NUCLEOTIDE SEQUENCE [LARGE SCALE GENOMIC DNA]</scope>
    <source>
        <strain evidence="9 10">DSM 19609</strain>
    </source>
</reference>
<feature type="domain" description="ABC transporter" evidence="8">
    <location>
        <begin position="11"/>
        <end position="259"/>
    </location>
</feature>
<dbReference type="Gene3D" id="3.40.50.300">
    <property type="entry name" value="P-loop containing nucleotide triphosphate hydrolases"/>
    <property type="match status" value="2"/>
</dbReference>
<keyword evidence="3" id="KW-0813">Transport</keyword>
<comment type="subcellular location">
    <subcellularLocation>
        <location evidence="1">Cell membrane</location>
        <topology evidence="1">Peripheral membrane protein</topology>
    </subcellularLocation>
</comment>
<dbReference type="NCBIfam" id="NF007739">
    <property type="entry name" value="PRK10419.1"/>
    <property type="match status" value="2"/>
</dbReference>
<evidence type="ECO:0000256" key="1">
    <source>
        <dbReference type="ARBA" id="ARBA00004202"/>
    </source>
</evidence>
<evidence type="ECO:0000256" key="3">
    <source>
        <dbReference type="ARBA" id="ARBA00022448"/>
    </source>
</evidence>
<protein>
    <submittedName>
        <fullName evidence="9">ABC-type glutathione transport system ATPase component</fullName>
    </submittedName>
</protein>
<proteinExistence type="inferred from homology"/>
<dbReference type="SUPFAM" id="SSF52540">
    <property type="entry name" value="P-loop containing nucleoside triphosphate hydrolases"/>
    <property type="match status" value="2"/>
</dbReference>
<gene>
    <name evidence="9" type="ORF">FB473_001747</name>
</gene>
<dbReference type="InterPro" id="IPR050388">
    <property type="entry name" value="ABC_Ni/Peptide_Import"/>
</dbReference>
<keyword evidence="6" id="KW-0067">ATP-binding</keyword>
<evidence type="ECO:0000256" key="7">
    <source>
        <dbReference type="ARBA" id="ARBA00023136"/>
    </source>
</evidence>
<dbReference type="Proteomes" id="UP000749311">
    <property type="component" value="Unassembled WGS sequence"/>
</dbReference>
<keyword evidence="7" id="KW-0472">Membrane</keyword>
<dbReference type="InterPro" id="IPR027417">
    <property type="entry name" value="P-loop_NTPase"/>
</dbReference>
<keyword evidence="10" id="KW-1185">Reference proteome</keyword>
<dbReference type="PROSITE" id="PS50893">
    <property type="entry name" value="ABC_TRANSPORTER_2"/>
    <property type="match status" value="2"/>
</dbReference>
<dbReference type="EMBL" id="JAAMOZ010000001">
    <property type="protein sequence ID" value="NIH57102.1"/>
    <property type="molecule type" value="Genomic_DNA"/>
</dbReference>
<dbReference type="InterPro" id="IPR003593">
    <property type="entry name" value="AAA+_ATPase"/>
</dbReference>
<dbReference type="Pfam" id="PF00005">
    <property type="entry name" value="ABC_tran"/>
    <property type="match status" value="2"/>
</dbReference>
<keyword evidence="5" id="KW-0547">Nucleotide-binding</keyword>
<dbReference type="Pfam" id="PF08352">
    <property type="entry name" value="oligo_HPY"/>
    <property type="match status" value="2"/>
</dbReference>
<dbReference type="InterPro" id="IPR017871">
    <property type="entry name" value="ABC_transporter-like_CS"/>
</dbReference>
<evidence type="ECO:0000313" key="9">
    <source>
        <dbReference type="EMBL" id="NIH57102.1"/>
    </source>
</evidence>
<dbReference type="InterPro" id="IPR003439">
    <property type="entry name" value="ABC_transporter-like_ATP-bd"/>
</dbReference>
<comment type="caution">
    <text evidence="9">The sequence shown here is derived from an EMBL/GenBank/DDBJ whole genome shotgun (WGS) entry which is preliminary data.</text>
</comment>
<dbReference type="CDD" id="cd03257">
    <property type="entry name" value="ABC_NikE_OppD_transporters"/>
    <property type="match status" value="2"/>
</dbReference>
<dbReference type="PROSITE" id="PS00211">
    <property type="entry name" value="ABC_TRANSPORTER_1"/>
    <property type="match status" value="2"/>
</dbReference>
<dbReference type="NCBIfam" id="NF008453">
    <property type="entry name" value="PRK11308.1"/>
    <property type="match status" value="2"/>
</dbReference>
<sequence length="590" mass="63236">MTVSTTTGPLLSVRDLRVRSGQAEILHGLDLDIAPGERVGLIGESGSGKSLTCLSVMGLLPGNLTPSGEVRLAGTPGNLLATPEKDMARLRGSRLSMVFQEPMTALNPLQQVGHQVAEVMVIDGRAGKGVDVATRVVELLDSVGIPDPARAAKAYPHQLSGGQRQRVMLAMAMANTPDLLFADEPTTALDVTVQKQVLDLMRRQVTDAGSSLLFITHDLAIVADVCERVVILRHGSVVEQGPLDRVFSAPEAPYTRALLAASTLETDPASGRLVTLVDLAPASREIPPAAPVVRAAEDAGSHDQAPSFEAPHEVIPEGHEGSWVFNRTPAIVASPPLVVATEVERTYLRAGRRSAPVQALRKVSFDVRPGQHFGIVGESGCGKSTLLRILTGLDRGAEGSVRIDGQEIVGVPERRLGWLRKQVQIVFQDPMGSLDPRMRIEDIVAEPLRGLSRDERRERVGRLLTDVGLPASAMDRYPHLFSGGQRQRIAIARALVGSPSILVADEAVSALDVSVRAQVLNLLSDLVDEYGLTLVFVSHDLHVVRYVCDTVAVMNQGRIVECGPTDAVYDDPIHPYTRSLVAAVPTLEVA</sequence>
<accession>A0ABX0SFE8</accession>
<evidence type="ECO:0000256" key="5">
    <source>
        <dbReference type="ARBA" id="ARBA00022741"/>
    </source>
</evidence>
<dbReference type="PANTHER" id="PTHR43297:SF2">
    <property type="entry name" value="DIPEPTIDE TRANSPORT ATP-BINDING PROTEIN DPPD"/>
    <property type="match status" value="1"/>
</dbReference>
<dbReference type="SMART" id="SM00382">
    <property type="entry name" value="AAA"/>
    <property type="match status" value="2"/>
</dbReference>
<feature type="domain" description="ABC transporter" evidence="8">
    <location>
        <begin position="338"/>
        <end position="581"/>
    </location>
</feature>
<evidence type="ECO:0000256" key="4">
    <source>
        <dbReference type="ARBA" id="ARBA00022475"/>
    </source>
</evidence>
<evidence type="ECO:0000256" key="2">
    <source>
        <dbReference type="ARBA" id="ARBA00005417"/>
    </source>
</evidence>
<dbReference type="RefSeq" id="WP_167166538.1">
    <property type="nucleotide sequence ID" value="NZ_BAAAOO010000011.1"/>
</dbReference>
<dbReference type="PANTHER" id="PTHR43297">
    <property type="entry name" value="OLIGOPEPTIDE TRANSPORT ATP-BINDING PROTEIN APPD"/>
    <property type="match status" value="1"/>
</dbReference>
<evidence type="ECO:0000256" key="6">
    <source>
        <dbReference type="ARBA" id="ARBA00022840"/>
    </source>
</evidence>
<comment type="similarity">
    <text evidence="2">Belongs to the ABC transporter superfamily.</text>
</comment>
<dbReference type="InterPro" id="IPR013563">
    <property type="entry name" value="Oligopep_ABC_C"/>
</dbReference>
<evidence type="ECO:0000259" key="8">
    <source>
        <dbReference type="PROSITE" id="PS50893"/>
    </source>
</evidence>